<reference evidence="1 2" key="1">
    <citation type="journal article" date="2017" name="Nat. Commun.">
        <title>Genome assembly with in vitro proximity ligation data and whole-genome triplication in lettuce.</title>
        <authorList>
            <person name="Reyes-Chin-Wo S."/>
            <person name="Wang Z."/>
            <person name="Yang X."/>
            <person name="Kozik A."/>
            <person name="Arikit S."/>
            <person name="Song C."/>
            <person name="Xia L."/>
            <person name="Froenicke L."/>
            <person name="Lavelle D.O."/>
            <person name="Truco M.J."/>
            <person name="Xia R."/>
            <person name="Zhu S."/>
            <person name="Xu C."/>
            <person name="Xu H."/>
            <person name="Xu X."/>
            <person name="Cox K."/>
            <person name="Korf I."/>
            <person name="Meyers B.C."/>
            <person name="Michelmore R.W."/>
        </authorList>
    </citation>
    <scope>NUCLEOTIDE SEQUENCE [LARGE SCALE GENOMIC DNA]</scope>
    <source>
        <strain evidence="2">cv. Salinas</strain>
        <tissue evidence="1">Seedlings</tissue>
    </source>
</reference>
<dbReference type="AlphaFoldDB" id="A0A9R1W4B3"/>
<evidence type="ECO:0008006" key="3">
    <source>
        <dbReference type="Google" id="ProtNLM"/>
    </source>
</evidence>
<accession>A0A9R1W4B3</accession>
<organism evidence="1 2">
    <name type="scientific">Lactuca sativa</name>
    <name type="common">Garden lettuce</name>
    <dbReference type="NCBI Taxonomy" id="4236"/>
    <lineage>
        <taxon>Eukaryota</taxon>
        <taxon>Viridiplantae</taxon>
        <taxon>Streptophyta</taxon>
        <taxon>Embryophyta</taxon>
        <taxon>Tracheophyta</taxon>
        <taxon>Spermatophyta</taxon>
        <taxon>Magnoliopsida</taxon>
        <taxon>eudicotyledons</taxon>
        <taxon>Gunneridae</taxon>
        <taxon>Pentapetalae</taxon>
        <taxon>asterids</taxon>
        <taxon>campanulids</taxon>
        <taxon>Asterales</taxon>
        <taxon>Asteraceae</taxon>
        <taxon>Cichorioideae</taxon>
        <taxon>Cichorieae</taxon>
        <taxon>Lactucinae</taxon>
        <taxon>Lactuca</taxon>
    </lineage>
</organism>
<gene>
    <name evidence="1" type="ORF">LSAT_V11C300151770</name>
</gene>
<comment type="caution">
    <text evidence="1">The sequence shown here is derived from an EMBL/GenBank/DDBJ whole genome shotgun (WGS) entry which is preliminary data.</text>
</comment>
<dbReference type="Proteomes" id="UP000235145">
    <property type="component" value="Unassembled WGS sequence"/>
</dbReference>
<sequence length="110" mass="12960">MKYAFRILMNKNFDEISDKYILSRWRKDILLDDVKSNSSNDVFVTNSDVVERLYKVVNIIKDVERKGLLVKLKNQLSKFKRIAENVECVVKENRIMVVLVQANLLLRNDV</sequence>
<dbReference type="EMBL" id="NBSK02000003">
    <property type="protein sequence ID" value="KAJ0215663.1"/>
    <property type="molecule type" value="Genomic_DNA"/>
</dbReference>
<evidence type="ECO:0000313" key="2">
    <source>
        <dbReference type="Proteomes" id="UP000235145"/>
    </source>
</evidence>
<evidence type="ECO:0000313" key="1">
    <source>
        <dbReference type="EMBL" id="KAJ0215663.1"/>
    </source>
</evidence>
<protein>
    <recommendedName>
        <fullName evidence="3">Protein FAR1-RELATED SEQUENCE</fullName>
    </recommendedName>
</protein>
<name>A0A9R1W4B3_LACSA</name>
<keyword evidence="2" id="KW-1185">Reference proteome</keyword>
<proteinExistence type="predicted"/>